<evidence type="ECO:0000259" key="2">
    <source>
        <dbReference type="PROSITE" id="PS51186"/>
    </source>
</evidence>
<evidence type="ECO:0000256" key="1">
    <source>
        <dbReference type="ARBA" id="ARBA00022679"/>
    </source>
</evidence>
<dbReference type="EMBL" id="UFYW01000001">
    <property type="protein sequence ID" value="STD84044.1"/>
    <property type="molecule type" value="Genomic_DNA"/>
</dbReference>
<dbReference type="InterPro" id="IPR050769">
    <property type="entry name" value="NAT_camello-type"/>
</dbReference>
<evidence type="ECO:0000313" key="3">
    <source>
        <dbReference type="EMBL" id="STD84044.1"/>
    </source>
</evidence>
<evidence type="ECO:0000313" key="4">
    <source>
        <dbReference type="Proteomes" id="UP000254807"/>
    </source>
</evidence>
<dbReference type="PANTHER" id="PTHR13947">
    <property type="entry name" value="GNAT FAMILY N-ACETYLTRANSFERASE"/>
    <property type="match status" value="1"/>
</dbReference>
<dbReference type="RefSeq" id="WP_060813129.1">
    <property type="nucleotide sequence ID" value="NZ_JBHULA010000042.1"/>
</dbReference>
<accession>A0A376H4E6</accession>
<dbReference type="InterPro" id="IPR000182">
    <property type="entry name" value="GNAT_dom"/>
</dbReference>
<dbReference type="SUPFAM" id="SSF55729">
    <property type="entry name" value="Acyl-CoA N-acyltransferases (Nat)"/>
    <property type="match status" value="1"/>
</dbReference>
<dbReference type="CDD" id="cd04301">
    <property type="entry name" value="NAT_SF"/>
    <property type="match status" value="1"/>
</dbReference>
<dbReference type="AlphaFoldDB" id="A0A376H4E6"/>
<reference evidence="3 4" key="1">
    <citation type="submission" date="2018-06" db="EMBL/GenBank/DDBJ databases">
        <authorList>
            <consortium name="Pathogen Informatics"/>
            <person name="Doyle S."/>
        </authorList>
    </citation>
    <scope>NUCLEOTIDE SEQUENCE [LARGE SCALE GENOMIC DNA]</scope>
    <source>
        <strain evidence="3 4">NCTC12360</strain>
    </source>
</reference>
<dbReference type="OrthoDB" id="581534at2"/>
<sequence>MLDKSIPYAEIWMERMAADEVAPVPASNNYIIQPYQSGDASEWARIETAVGEFDTEAAALAYFEKDFLPYESQLPQRMFFAVDPEGTKVGTATAWWKKKQDGSIVPLVHWVAVIPSAQRQGIARGLVTKVLETCQQQTADSEESAAAIYLHTQTWSHAAIGLYQQLGFKLIDTDYQGQMNPEYDQVLTILRDVAQKENGQ</sequence>
<protein>
    <submittedName>
        <fullName evidence="3">GNAT family acetyltransferase</fullName>
    </submittedName>
</protein>
<keyword evidence="1 3" id="KW-0808">Transferase</keyword>
<feature type="domain" description="N-acetyltransferase" evidence="2">
    <location>
        <begin position="30"/>
        <end position="192"/>
    </location>
</feature>
<organism evidence="3 4">
    <name type="scientific">Enterococcus gallinarum</name>
    <dbReference type="NCBI Taxonomy" id="1353"/>
    <lineage>
        <taxon>Bacteria</taxon>
        <taxon>Bacillati</taxon>
        <taxon>Bacillota</taxon>
        <taxon>Bacilli</taxon>
        <taxon>Lactobacillales</taxon>
        <taxon>Enterococcaceae</taxon>
        <taxon>Enterococcus</taxon>
    </lineage>
</organism>
<dbReference type="Gene3D" id="3.40.630.30">
    <property type="match status" value="1"/>
</dbReference>
<dbReference type="Pfam" id="PF00583">
    <property type="entry name" value="Acetyltransf_1"/>
    <property type="match status" value="1"/>
</dbReference>
<dbReference type="InterPro" id="IPR016181">
    <property type="entry name" value="Acyl_CoA_acyltransferase"/>
</dbReference>
<dbReference type="PROSITE" id="PS51186">
    <property type="entry name" value="GNAT"/>
    <property type="match status" value="1"/>
</dbReference>
<proteinExistence type="predicted"/>
<gene>
    <name evidence="3" type="ORF">NCTC12360_02565</name>
</gene>
<dbReference type="GO" id="GO:0008080">
    <property type="term" value="F:N-acetyltransferase activity"/>
    <property type="evidence" value="ECO:0007669"/>
    <property type="project" value="InterPro"/>
</dbReference>
<keyword evidence="4" id="KW-1185">Reference proteome</keyword>
<name>A0A376H4E6_ENTGA</name>
<dbReference type="PANTHER" id="PTHR13947:SF37">
    <property type="entry name" value="LD18367P"/>
    <property type="match status" value="1"/>
</dbReference>
<dbReference type="Proteomes" id="UP000254807">
    <property type="component" value="Unassembled WGS sequence"/>
</dbReference>